<evidence type="ECO:0000259" key="2">
    <source>
        <dbReference type="PROSITE" id="PS51782"/>
    </source>
</evidence>
<sequence length="299" mass="31120">MKLLKVLAVGVTVGGIALAINQEKVSAEEWTPRTVEQIKADIKGNEYTIVWGDTLSGISQATNITVQKLADINKIANVDLIYAGNKLVFEGNVATVQNSAGETVAQTVIQDTDKVNPTQPVGQPAVSQDTTSNATNSADQSVAPTTPAGDSGANTPEQPVQPSTPSDNGNQGGTVTPTPNPDQNQGGNNNQDNQGNQGGDTGNNGNQDNQGNNNGNNNNGNNNGGNEGGDVTPPQPVEKWTVWYSASDEANAAHNIEKGTKVFDTEAEATAWIDQYADGLLAQGITSNSYGVSSFLVQE</sequence>
<feature type="domain" description="LysM" evidence="2">
    <location>
        <begin position="45"/>
        <end position="89"/>
    </location>
</feature>
<organism evidence="3 4">
    <name type="scientific">Enterococcus faecium</name>
    <name type="common">Streptococcus faecium</name>
    <dbReference type="NCBI Taxonomy" id="1352"/>
    <lineage>
        <taxon>Bacteria</taxon>
        <taxon>Bacillati</taxon>
        <taxon>Bacillota</taxon>
        <taxon>Bacilli</taxon>
        <taxon>Lactobacillales</taxon>
        <taxon>Enterococcaceae</taxon>
        <taxon>Enterococcus</taxon>
    </lineage>
</organism>
<dbReference type="SUPFAM" id="SSF54106">
    <property type="entry name" value="LysM domain"/>
    <property type="match status" value="1"/>
</dbReference>
<dbReference type="InterPro" id="IPR018392">
    <property type="entry name" value="LysM"/>
</dbReference>
<dbReference type="PROSITE" id="PS51782">
    <property type="entry name" value="LYSM"/>
    <property type="match status" value="1"/>
</dbReference>
<evidence type="ECO:0000313" key="4">
    <source>
        <dbReference type="Proteomes" id="UP000249070"/>
    </source>
</evidence>
<dbReference type="AlphaFoldDB" id="A0AB73TKX3"/>
<dbReference type="Proteomes" id="UP000249070">
    <property type="component" value="Unassembled WGS sequence"/>
</dbReference>
<comment type="caution">
    <text evidence="3">The sequence shown here is derived from an EMBL/GenBank/DDBJ whole genome shotgun (WGS) entry which is preliminary data.</text>
</comment>
<name>A0AB73TKX3_ENTFC</name>
<evidence type="ECO:0000256" key="1">
    <source>
        <dbReference type="SAM" id="MobiDB-lite"/>
    </source>
</evidence>
<evidence type="ECO:0000313" key="3">
    <source>
        <dbReference type="EMBL" id="PZM51548.1"/>
    </source>
</evidence>
<dbReference type="EMBL" id="QHGU01000243">
    <property type="protein sequence ID" value="PZM51548.1"/>
    <property type="molecule type" value="Genomic_DNA"/>
</dbReference>
<gene>
    <name evidence="3" type="ORF">DKP91_16610</name>
</gene>
<feature type="compositionally biased region" description="Low complexity" evidence="1">
    <location>
        <begin position="182"/>
        <end position="195"/>
    </location>
</feature>
<dbReference type="RefSeq" id="WP_002332897.1">
    <property type="nucleotide sequence ID" value="NZ_JAKJOI010000022.1"/>
</dbReference>
<dbReference type="Gene3D" id="3.10.350.10">
    <property type="entry name" value="LysM domain"/>
    <property type="match status" value="1"/>
</dbReference>
<feature type="compositionally biased region" description="Low complexity" evidence="1">
    <location>
        <begin position="203"/>
        <end position="221"/>
    </location>
</feature>
<reference evidence="3 4" key="1">
    <citation type="submission" date="2018-05" db="EMBL/GenBank/DDBJ databases">
        <title>Vancomycin-resistant Enterococcus faecium strain from Chelyabinsk, Russia.</title>
        <authorList>
            <person name="Gostev V."/>
            <person name="Goncharov A."/>
            <person name="Kolodzhieva V."/>
            <person name="Suvorov A."/>
            <person name="Sidorenko S."/>
            <person name="Zueva L."/>
        </authorList>
    </citation>
    <scope>NUCLEOTIDE SEQUENCE [LARGE SCALE GENOMIC DNA]</scope>
    <source>
        <strain evidence="3 4">20</strain>
    </source>
</reference>
<dbReference type="CDD" id="cd00118">
    <property type="entry name" value="LysM"/>
    <property type="match status" value="1"/>
</dbReference>
<dbReference type="Pfam" id="PF01476">
    <property type="entry name" value="LysM"/>
    <property type="match status" value="1"/>
</dbReference>
<feature type="region of interest" description="Disordered" evidence="1">
    <location>
        <begin position="114"/>
        <end position="236"/>
    </location>
</feature>
<accession>A0AB73TKX3</accession>
<feature type="compositionally biased region" description="Polar residues" evidence="1">
    <location>
        <begin position="152"/>
        <end position="177"/>
    </location>
</feature>
<protein>
    <submittedName>
        <fullName evidence="3">LysM domain-containing protein</fullName>
    </submittedName>
</protein>
<feature type="compositionally biased region" description="Polar residues" evidence="1">
    <location>
        <begin position="114"/>
        <end position="144"/>
    </location>
</feature>
<dbReference type="SMART" id="SM00257">
    <property type="entry name" value="LysM"/>
    <property type="match status" value="1"/>
</dbReference>
<proteinExistence type="predicted"/>
<dbReference type="InterPro" id="IPR036779">
    <property type="entry name" value="LysM_dom_sf"/>
</dbReference>